<gene>
    <name evidence="10" type="ORF">WDU96_12490</name>
</gene>
<keyword evidence="3" id="KW-0479">Metal-binding</keyword>
<dbReference type="Proteomes" id="UP001368654">
    <property type="component" value="Unassembled WGS sequence"/>
</dbReference>
<evidence type="ECO:0000256" key="4">
    <source>
        <dbReference type="ARBA" id="ARBA00022801"/>
    </source>
</evidence>
<keyword evidence="11" id="KW-1185">Reference proteome</keyword>
<evidence type="ECO:0000256" key="2">
    <source>
        <dbReference type="ARBA" id="ARBA00022670"/>
    </source>
</evidence>
<comment type="similarity">
    <text evidence="1 7">Belongs to the peptidase M4 family.</text>
</comment>
<dbReference type="InterPro" id="IPR013856">
    <property type="entry name" value="Peptidase_M4_domain"/>
</dbReference>
<dbReference type="EMBL" id="JBBDGL010000004">
    <property type="protein sequence ID" value="MEJ1156419.1"/>
    <property type="molecule type" value="Genomic_DNA"/>
</dbReference>
<comment type="cofactor">
    <cofactor evidence="7">
        <name>Zn(2+)</name>
        <dbReference type="ChEBI" id="CHEBI:29105"/>
    </cofactor>
</comment>
<comment type="caution">
    <text evidence="10">The sequence shown here is derived from an EMBL/GenBank/DDBJ whole genome shotgun (WGS) entry which is preliminary data.</text>
</comment>
<dbReference type="CDD" id="cd09597">
    <property type="entry name" value="M4_TLP"/>
    <property type="match status" value="1"/>
</dbReference>
<dbReference type="SUPFAM" id="SSF55486">
    <property type="entry name" value="Metalloproteases ('zincins'), catalytic domain"/>
    <property type="match status" value="1"/>
</dbReference>
<evidence type="ECO:0000259" key="9">
    <source>
        <dbReference type="Pfam" id="PF02868"/>
    </source>
</evidence>
<keyword evidence="7" id="KW-0964">Secreted</keyword>
<keyword evidence="5 7" id="KW-0862">Zinc</keyword>
<dbReference type="RefSeq" id="WP_337338848.1">
    <property type="nucleotide sequence ID" value="NZ_JBBDGL010000004.1"/>
</dbReference>
<keyword evidence="2 7" id="KW-0645">Protease</keyword>
<dbReference type="EC" id="3.4.24.-" evidence="7"/>
<feature type="domain" description="Peptidase M4 C-terminal" evidence="9">
    <location>
        <begin position="179"/>
        <end position="347"/>
    </location>
</feature>
<dbReference type="InterPro" id="IPR023612">
    <property type="entry name" value="Peptidase_M4"/>
</dbReference>
<dbReference type="InterPro" id="IPR027268">
    <property type="entry name" value="Peptidase_M4/M1_CTD_sf"/>
</dbReference>
<protein>
    <recommendedName>
        <fullName evidence="7">Neutral metalloproteinase</fullName>
        <ecNumber evidence="7">3.4.24.-</ecNumber>
    </recommendedName>
</protein>
<dbReference type="PANTHER" id="PTHR43579:SF1">
    <property type="entry name" value="NEUTRAL METALLOPROTEINASE"/>
    <property type="match status" value="1"/>
</dbReference>
<keyword evidence="4 7" id="KW-0378">Hydrolase</keyword>
<evidence type="ECO:0000256" key="3">
    <source>
        <dbReference type="ARBA" id="ARBA00022723"/>
    </source>
</evidence>
<evidence type="ECO:0000259" key="8">
    <source>
        <dbReference type="Pfam" id="PF01447"/>
    </source>
</evidence>
<keyword evidence="6 7" id="KW-0482">Metalloprotease</keyword>
<dbReference type="InterPro" id="IPR052759">
    <property type="entry name" value="Metalloprotease_M4"/>
</dbReference>
<dbReference type="PANTHER" id="PTHR43579">
    <property type="match status" value="1"/>
</dbReference>
<organism evidence="10 11">
    <name type="scientific">Microbacterium marmarense</name>
    <dbReference type="NCBI Taxonomy" id="3122051"/>
    <lineage>
        <taxon>Bacteria</taxon>
        <taxon>Bacillati</taxon>
        <taxon>Actinomycetota</taxon>
        <taxon>Actinomycetes</taxon>
        <taxon>Micrococcales</taxon>
        <taxon>Microbacteriaceae</taxon>
        <taxon>Microbacterium</taxon>
    </lineage>
</organism>
<proteinExistence type="inferred from homology"/>
<dbReference type="Gene3D" id="1.10.390.10">
    <property type="entry name" value="Neutral Protease Domain 2"/>
    <property type="match status" value="1"/>
</dbReference>
<comment type="subcellular location">
    <subcellularLocation>
        <location evidence="7">Secreted</location>
    </subcellularLocation>
</comment>
<comment type="function">
    <text evidence="7">Extracellular zinc metalloprotease.</text>
</comment>
<dbReference type="Gene3D" id="3.10.170.10">
    <property type="match status" value="1"/>
</dbReference>
<dbReference type="PRINTS" id="PR00730">
    <property type="entry name" value="THERMOLYSIN"/>
</dbReference>
<accession>A0ABU8LVZ5</accession>
<reference evidence="10 11" key="1">
    <citation type="submission" date="2024-02" db="EMBL/GenBank/DDBJ databases">
        <authorList>
            <person name="Saticioglu I.B."/>
        </authorList>
    </citation>
    <scope>NUCLEOTIDE SEQUENCE [LARGE SCALE GENOMIC DNA]</scope>
    <source>
        <strain evidence="10 11">Mu-86</strain>
    </source>
</reference>
<name>A0ABU8LVZ5_9MICO</name>
<dbReference type="Pfam" id="PF02868">
    <property type="entry name" value="Peptidase_M4_C"/>
    <property type="match status" value="1"/>
</dbReference>
<evidence type="ECO:0000313" key="10">
    <source>
        <dbReference type="EMBL" id="MEJ1156419.1"/>
    </source>
</evidence>
<evidence type="ECO:0000256" key="6">
    <source>
        <dbReference type="ARBA" id="ARBA00023049"/>
    </source>
</evidence>
<feature type="domain" description="Peptidase M4" evidence="8">
    <location>
        <begin position="95"/>
        <end position="174"/>
    </location>
</feature>
<evidence type="ECO:0000256" key="1">
    <source>
        <dbReference type="ARBA" id="ARBA00009388"/>
    </source>
</evidence>
<dbReference type="InterPro" id="IPR001570">
    <property type="entry name" value="Peptidase_M4_C_domain"/>
</dbReference>
<dbReference type="Pfam" id="PF01447">
    <property type="entry name" value="Peptidase_M4"/>
    <property type="match status" value="1"/>
</dbReference>
<evidence type="ECO:0000256" key="7">
    <source>
        <dbReference type="RuleBase" id="RU366073"/>
    </source>
</evidence>
<evidence type="ECO:0000256" key="5">
    <source>
        <dbReference type="ARBA" id="ARBA00022833"/>
    </source>
</evidence>
<evidence type="ECO:0000313" key="11">
    <source>
        <dbReference type="Proteomes" id="UP001368654"/>
    </source>
</evidence>
<sequence length="355" mass="37850">MTAAIVPPYLLARIASVQEPGWARAAHAARSTLAIAHEWHSPRSRLRLSIDEGGSLIAETAPAPRREISDAQSREILPGVVVRTEQSPVSSDVTVNDAFDRLGATFDFFWDAFARNGLDGVGSNLLATVHYGREYDNAFYNGERMVFGDGDGEIFVGFAHSLSVVAHELSHGVVDTEGGLNYEGQSGALNESISDVFGTLAEQHARGHQTERASWLVGEGIFSEHVEGHALRSLSAPGSAYDDDVLGRDPQPAHMRDFVVTASDNGGVHINSGIPNHAFYLTAMALGGHAWERAGLIWYRTLTAHTLAPSADFATFAAATLTAAAAEYGENSEEAAAVHSGWVGVGVMNDEPTAD</sequence>